<sequence length="326" mass="35451">MEGLDMSIQLRETERVEILTLVDNTVDLLLENSEHVVRAPRIRNGVLAPPLLAEHGFSALIRVTDAGETHAILLDAGLTEETLLINADRLGIDFGEVEAIVISHGHIDHIRALIPALERLRPGIPIVIHPHAFAPRVIKIPDGTEFRMPPLDPDALERAGARIVRRKEPSLLAGDRVLVTGEIPRVTEFEFGFPVQYAIIDGEEQPDPLTPDDQAIAVLVKGKGLVVISGCAHAGIINTVKYARQLTGSAKLHAIIGGFHLAGPLYESVIEPTVAALRESNPDFVIPTHCTGWKAIHEFARSMPDAFIQNSVGTRVMFGSQRTQAG</sequence>
<dbReference type="PANTHER" id="PTHR13754">
    <property type="entry name" value="METALLO-BETA-LACTAMASE SUPERFAMILY PROTEIN"/>
    <property type="match status" value="1"/>
</dbReference>
<feature type="domain" description="Metallo-beta-lactamase" evidence="1">
    <location>
        <begin position="55"/>
        <end position="289"/>
    </location>
</feature>
<dbReference type="InterPro" id="IPR041712">
    <property type="entry name" value="DHPS-like_MBL-fold"/>
</dbReference>
<dbReference type="Proteomes" id="UP000285961">
    <property type="component" value="Unassembled WGS sequence"/>
</dbReference>
<dbReference type="Gene3D" id="3.60.15.10">
    <property type="entry name" value="Ribonuclease Z/Hydroxyacylglutathione hydrolase-like"/>
    <property type="match status" value="1"/>
</dbReference>
<proteinExistence type="predicted"/>
<organism evidence="2 3">
    <name type="scientific">Candidatus Abyssobacteria bacterium SURF_17</name>
    <dbReference type="NCBI Taxonomy" id="2093361"/>
    <lineage>
        <taxon>Bacteria</taxon>
        <taxon>Pseudomonadati</taxon>
        <taxon>Candidatus Hydrogenedentota</taxon>
        <taxon>Candidatus Abyssobacteria</taxon>
    </lineage>
</organism>
<dbReference type="GO" id="GO:0016740">
    <property type="term" value="F:transferase activity"/>
    <property type="evidence" value="ECO:0007669"/>
    <property type="project" value="TreeGrafter"/>
</dbReference>
<dbReference type="PANTHER" id="PTHR13754:SF18">
    <property type="entry name" value="7,8-DIHYDROPTERIN-6-METHYL-4-(BETA-D-RIBOFURANOSYL)-AMINOBENZENE-5'-PHOSPHATE SYNTHASE"/>
    <property type="match status" value="1"/>
</dbReference>
<evidence type="ECO:0000313" key="3">
    <source>
        <dbReference type="Proteomes" id="UP000285961"/>
    </source>
</evidence>
<dbReference type="InterPro" id="IPR036866">
    <property type="entry name" value="RibonucZ/Hydroxyglut_hydro"/>
</dbReference>
<dbReference type="CDD" id="cd07713">
    <property type="entry name" value="DHPS-like_MBL-fold"/>
    <property type="match status" value="1"/>
</dbReference>
<comment type="caution">
    <text evidence="2">The sequence shown here is derived from an EMBL/GenBank/DDBJ whole genome shotgun (WGS) entry which is preliminary data.</text>
</comment>
<dbReference type="Pfam" id="PF00753">
    <property type="entry name" value="Lactamase_B"/>
    <property type="match status" value="1"/>
</dbReference>
<dbReference type="InterPro" id="IPR001279">
    <property type="entry name" value="Metallo-B-lactamas"/>
</dbReference>
<accession>A0A419ERH6</accession>
<gene>
    <name evidence="2" type="ORF">C4532_16560</name>
</gene>
<evidence type="ECO:0000259" key="1">
    <source>
        <dbReference type="SMART" id="SM00849"/>
    </source>
</evidence>
<dbReference type="GO" id="GO:0016787">
    <property type="term" value="F:hydrolase activity"/>
    <property type="evidence" value="ECO:0007669"/>
    <property type="project" value="UniProtKB-KW"/>
</dbReference>
<name>A0A419ERH6_9BACT</name>
<dbReference type="AlphaFoldDB" id="A0A419ERH6"/>
<dbReference type="InterPro" id="IPR052926">
    <property type="entry name" value="Metallo-beta-lactamase_dom"/>
</dbReference>
<dbReference type="SMART" id="SM00849">
    <property type="entry name" value="Lactamase_B"/>
    <property type="match status" value="1"/>
</dbReference>
<keyword evidence="2" id="KW-0378">Hydrolase</keyword>
<dbReference type="SUPFAM" id="SSF56281">
    <property type="entry name" value="Metallo-hydrolase/oxidoreductase"/>
    <property type="match status" value="1"/>
</dbReference>
<protein>
    <submittedName>
        <fullName evidence="2">MBL fold metallo-hydrolase</fullName>
    </submittedName>
</protein>
<dbReference type="EMBL" id="QZKI01000119">
    <property type="protein sequence ID" value="RJP66116.1"/>
    <property type="molecule type" value="Genomic_DNA"/>
</dbReference>
<evidence type="ECO:0000313" key="2">
    <source>
        <dbReference type="EMBL" id="RJP66116.1"/>
    </source>
</evidence>
<reference evidence="2 3" key="1">
    <citation type="journal article" date="2017" name="ISME J.">
        <title>Energy and carbon metabolisms in a deep terrestrial subsurface fluid microbial community.</title>
        <authorList>
            <person name="Momper L."/>
            <person name="Jungbluth S.P."/>
            <person name="Lee M.D."/>
            <person name="Amend J.P."/>
        </authorList>
    </citation>
    <scope>NUCLEOTIDE SEQUENCE [LARGE SCALE GENOMIC DNA]</scope>
    <source>
        <strain evidence="2">SURF_17</strain>
    </source>
</reference>